<comment type="caution">
    <text evidence="6">The sequence shown here is derived from an EMBL/GenBank/DDBJ whole genome shotgun (WGS) entry which is preliminary data.</text>
</comment>
<name>A0A4R6QHH1_9BURK</name>
<evidence type="ECO:0000259" key="5">
    <source>
        <dbReference type="Pfam" id="PF01464"/>
    </source>
</evidence>
<dbReference type="PANTHER" id="PTHR37423">
    <property type="entry name" value="SOLUBLE LYTIC MUREIN TRANSGLYCOSYLASE-RELATED"/>
    <property type="match status" value="1"/>
</dbReference>
<dbReference type="Gene3D" id="1.25.20.10">
    <property type="entry name" value="Bacterial muramidases"/>
    <property type="match status" value="1"/>
</dbReference>
<dbReference type="Proteomes" id="UP000295361">
    <property type="component" value="Unassembled WGS sequence"/>
</dbReference>
<protein>
    <submittedName>
        <fullName evidence="6">Soluble lytic murein transglycosylase</fullName>
    </submittedName>
</protein>
<feature type="domain" description="Transglycosylase SLT" evidence="5">
    <location>
        <begin position="505"/>
        <end position="606"/>
    </location>
</feature>
<evidence type="ECO:0000256" key="2">
    <source>
        <dbReference type="ARBA" id="ARBA00022729"/>
    </source>
</evidence>
<organism evidence="6 7">
    <name type="scientific">Roseateles toxinivorans</name>
    <dbReference type="NCBI Taxonomy" id="270368"/>
    <lineage>
        <taxon>Bacteria</taxon>
        <taxon>Pseudomonadati</taxon>
        <taxon>Pseudomonadota</taxon>
        <taxon>Betaproteobacteria</taxon>
        <taxon>Burkholderiales</taxon>
        <taxon>Sphaerotilaceae</taxon>
        <taxon>Roseateles</taxon>
    </lineage>
</organism>
<reference evidence="6 7" key="1">
    <citation type="submission" date="2019-03" db="EMBL/GenBank/DDBJ databases">
        <title>Genomic Encyclopedia of Type Strains, Phase IV (KMG-IV): sequencing the most valuable type-strain genomes for metagenomic binning, comparative biology and taxonomic classification.</title>
        <authorList>
            <person name="Goeker M."/>
        </authorList>
    </citation>
    <scope>NUCLEOTIDE SEQUENCE [LARGE SCALE GENOMIC DNA]</scope>
    <source>
        <strain evidence="6 7">DSM 16998</strain>
    </source>
</reference>
<comment type="similarity">
    <text evidence="1">Belongs to the transglycosylase Slt family.</text>
</comment>
<feature type="signal peptide" evidence="4">
    <location>
        <begin position="1"/>
        <end position="31"/>
    </location>
</feature>
<dbReference type="FunCoup" id="A0A4R6QHH1">
    <property type="interactions" value="138"/>
</dbReference>
<evidence type="ECO:0000313" key="7">
    <source>
        <dbReference type="Proteomes" id="UP000295361"/>
    </source>
</evidence>
<dbReference type="Gene3D" id="1.10.530.10">
    <property type="match status" value="1"/>
</dbReference>
<dbReference type="InterPro" id="IPR008258">
    <property type="entry name" value="Transglycosylase_SLT_dom_1"/>
</dbReference>
<dbReference type="OrthoDB" id="92254at2"/>
<evidence type="ECO:0000313" key="6">
    <source>
        <dbReference type="EMBL" id="TDP62211.1"/>
    </source>
</evidence>
<dbReference type="GO" id="GO:0042597">
    <property type="term" value="C:periplasmic space"/>
    <property type="evidence" value="ECO:0007669"/>
    <property type="project" value="InterPro"/>
</dbReference>
<evidence type="ECO:0000256" key="1">
    <source>
        <dbReference type="ARBA" id="ARBA00007734"/>
    </source>
</evidence>
<evidence type="ECO:0000256" key="4">
    <source>
        <dbReference type="SAM" id="SignalP"/>
    </source>
</evidence>
<feature type="chain" id="PRO_5020445684" evidence="4">
    <location>
        <begin position="32"/>
        <end position="671"/>
    </location>
</feature>
<sequence>MRNRFKLRVYEAGLKGLALCAVLLCAPLAQAQDVLEQARKALAAKDRKALASARDAAVNQQHPLASWIAYWEIGQRLSEATQADLDAFYAQWPGTYVEDRLRNDWLLELGRRRDWKNLATDFPRFRMNDDREVTCYALLTEHLAGRNVKVAARSNWLAQREMDDGCNLLATTLFEAKQLTTADVWLKLRLTMENNRPRAARQAAALLGKPIELAVADMQDSLARYLARKASTTGRTHAELTTLALIRQASAEPETAAELMRTRFEAKLPAELNAWVWAQVGKQAAFKLLPEAAGYYERALAAQATQRNKEPEWSGDTLAWLVRSALRADQGASRWPLVMRGITMMGEKDAGDSTWVYWRARALMATADAGEHGEPQRNLARGLLQGIASPLHFYGRLASEDLGLAQPLPPSPLALSAAERAAAAAHPGLNRSLLLINQGLRSEGVREWNFSLRGMGDRELLAAAQLACDREVWDRCINTSERTRDAIDLAQRFPTPFRNEVLSKAREIGLDPAYVYGLIRQESRFVMDAQSHVGASGLMQVMPSTARWVAKKTGLDYKPEALSDRDFNLKLGTRYLKLVLDDFGGSMAMAAAAYNAGPSRPRRWREGSLQDAAVWAENIPFNETRDYVKKVLTNATLYAQLLGGQPTSLRSRLGRQIGPRETTAAAPADLP</sequence>
<dbReference type="Pfam" id="PF01464">
    <property type="entry name" value="SLT"/>
    <property type="match status" value="1"/>
</dbReference>
<dbReference type="SUPFAM" id="SSF53955">
    <property type="entry name" value="Lysozyme-like"/>
    <property type="match status" value="1"/>
</dbReference>
<dbReference type="PANTHER" id="PTHR37423:SF5">
    <property type="entry name" value="SOLUBLE LYTIC MUREIN TRANSGLYCOSYLASE"/>
    <property type="match status" value="1"/>
</dbReference>
<dbReference type="SUPFAM" id="SSF48435">
    <property type="entry name" value="Bacterial muramidases"/>
    <property type="match status" value="1"/>
</dbReference>
<dbReference type="InterPro" id="IPR008939">
    <property type="entry name" value="Lytic_TGlycosylase_superhlx_U"/>
</dbReference>
<evidence type="ECO:0000256" key="3">
    <source>
        <dbReference type="SAM" id="MobiDB-lite"/>
    </source>
</evidence>
<gene>
    <name evidence="6" type="ORF">DES47_10823</name>
</gene>
<dbReference type="AlphaFoldDB" id="A0A4R6QHH1"/>
<dbReference type="RefSeq" id="WP_133703094.1">
    <property type="nucleotide sequence ID" value="NZ_SNXS01000008.1"/>
</dbReference>
<accession>A0A4R6QHH1</accession>
<dbReference type="GO" id="GO:0004553">
    <property type="term" value="F:hydrolase activity, hydrolyzing O-glycosyl compounds"/>
    <property type="evidence" value="ECO:0007669"/>
    <property type="project" value="InterPro"/>
</dbReference>
<dbReference type="InterPro" id="IPR023346">
    <property type="entry name" value="Lysozyme-like_dom_sf"/>
</dbReference>
<dbReference type="CDD" id="cd13401">
    <property type="entry name" value="Slt70-like"/>
    <property type="match status" value="1"/>
</dbReference>
<keyword evidence="2 4" id="KW-0732">Signal</keyword>
<dbReference type="EMBL" id="SNXS01000008">
    <property type="protein sequence ID" value="TDP62211.1"/>
    <property type="molecule type" value="Genomic_DNA"/>
</dbReference>
<proteinExistence type="inferred from homology"/>
<keyword evidence="7" id="KW-1185">Reference proteome</keyword>
<dbReference type="InParanoid" id="A0A4R6QHH1"/>
<feature type="region of interest" description="Disordered" evidence="3">
    <location>
        <begin position="649"/>
        <end position="671"/>
    </location>
</feature>